<dbReference type="InterPro" id="IPR002938">
    <property type="entry name" value="FAD-bd"/>
</dbReference>
<evidence type="ECO:0000259" key="3">
    <source>
        <dbReference type="Pfam" id="PF01494"/>
    </source>
</evidence>
<dbReference type="Gene3D" id="3.40.30.120">
    <property type="match status" value="1"/>
</dbReference>
<accession>A0AAD7KTX5</accession>
<evidence type="ECO:0000256" key="1">
    <source>
        <dbReference type="ARBA" id="ARBA00022630"/>
    </source>
</evidence>
<dbReference type="KEGG" id="qsa:O6P43_030569"/>
<organism evidence="4 5">
    <name type="scientific">Quillaja saponaria</name>
    <name type="common">Soap bark tree</name>
    <dbReference type="NCBI Taxonomy" id="32244"/>
    <lineage>
        <taxon>Eukaryota</taxon>
        <taxon>Viridiplantae</taxon>
        <taxon>Streptophyta</taxon>
        <taxon>Embryophyta</taxon>
        <taxon>Tracheophyta</taxon>
        <taxon>Spermatophyta</taxon>
        <taxon>Magnoliopsida</taxon>
        <taxon>eudicotyledons</taxon>
        <taxon>Gunneridae</taxon>
        <taxon>Pentapetalae</taxon>
        <taxon>rosids</taxon>
        <taxon>fabids</taxon>
        <taxon>Fabales</taxon>
        <taxon>Quillajaceae</taxon>
        <taxon>Quillaja</taxon>
    </lineage>
</organism>
<dbReference type="Proteomes" id="UP001163823">
    <property type="component" value="Chromosome 13"/>
</dbReference>
<dbReference type="GO" id="GO:0071949">
    <property type="term" value="F:FAD binding"/>
    <property type="evidence" value="ECO:0007669"/>
    <property type="project" value="InterPro"/>
</dbReference>
<dbReference type="Gene3D" id="3.30.9.10">
    <property type="entry name" value="D-Amino Acid Oxidase, subunit A, domain 2"/>
    <property type="match status" value="1"/>
</dbReference>
<dbReference type="GO" id="GO:0016709">
    <property type="term" value="F:oxidoreductase activity, acting on paired donors, with incorporation or reduction of molecular oxygen, NAD(P)H as one donor, and incorporation of one atom of oxygen"/>
    <property type="evidence" value="ECO:0007669"/>
    <property type="project" value="UniProtKB-ARBA"/>
</dbReference>
<feature type="domain" description="FAD-binding" evidence="3">
    <location>
        <begin position="52"/>
        <end position="93"/>
    </location>
</feature>
<protein>
    <submittedName>
        <fullName evidence="4">FAD/NAD(P)-binding oxidoreductase family protein</fullName>
    </submittedName>
</protein>
<dbReference type="PANTHER" id="PTHR43004">
    <property type="entry name" value="TRK SYSTEM POTASSIUM UPTAKE PROTEIN"/>
    <property type="match status" value="1"/>
</dbReference>
<gene>
    <name evidence="4" type="ORF">O6P43_030569</name>
</gene>
<dbReference type="InterPro" id="IPR050641">
    <property type="entry name" value="RIFMO-like"/>
</dbReference>
<dbReference type="PRINTS" id="PR00420">
    <property type="entry name" value="RNGMNOXGNASE"/>
</dbReference>
<evidence type="ECO:0000313" key="5">
    <source>
        <dbReference type="Proteomes" id="UP001163823"/>
    </source>
</evidence>
<dbReference type="PANTHER" id="PTHR43004:SF6">
    <property type="entry name" value="FAD_NAD(P)-BINDING OXIDOREDUCTASE FAMILY PROTEIN"/>
    <property type="match status" value="1"/>
</dbReference>
<dbReference type="Pfam" id="PF01494">
    <property type="entry name" value="FAD_binding_3"/>
    <property type="match status" value="1"/>
</dbReference>
<dbReference type="SUPFAM" id="SSF51905">
    <property type="entry name" value="FAD/NAD(P)-binding domain"/>
    <property type="match status" value="1"/>
</dbReference>
<name>A0AAD7KTX5_QUISA</name>
<keyword evidence="5" id="KW-1185">Reference proteome</keyword>
<evidence type="ECO:0000256" key="2">
    <source>
        <dbReference type="ARBA" id="ARBA00022827"/>
    </source>
</evidence>
<dbReference type="GO" id="GO:0005739">
    <property type="term" value="C:mitochondrion"/>
    <property type="evidence" value="ECO:0007669"/>
    <property type="project" value="TreeGrafter"/>
</dbReference>
<reference evidence="4" key="1">
    <citation type="journal article" date="2023" name="Science">
        <title>Elucidation of the pathway for biosynthesis of saponin adjuvants from the soapbark tree.</title>
        <authorList>
            <person name="Reed J."/>
            <person name="Orme A."/>
            <person name="El-Demerdash A."/>
            <person name="Owen C."/>
            <person name="Martin L.B.B."/>
            <person name="Misra R.C."/>
            <person name="Kikuchi S."/>
            <person name="Rejzek M."/>
            <person name="Martin A.C."/>
            <person name="Harkess A."/>
            <person name="Leebens-Mack J."/>
            <person name="Louveau T."/>
            <person name="Stephenson M.J."/>
            <person name="Osbourn A."/>
        </authorList>
    </citation>
    <scope>NUCLEOTIDE SEQUENCE</scope>
    <source>
        <strain evidence="4">S10</strain>
    </source>
</reference>
<dbReference type="EMBL" id="JARAOO010000013">
    <property type="protein sequence ID" value="KAJ7945518.1"/>
    <property type="molecule type" value="Genomic_DNA"/>
</dbReference>
<dbReference type="GO" id="GO:0006744">
    <property type="term" value="P:ubiquinone biosynthetic process"/>
    <property type="evidence" value="ECO:0007669"/>
    <property type="project" value="TreeGrafter"/>
</dbReference>
<sequence>MPFYPPQQNPEDFSPKVYEKLITKLVGQELGDINVIDIKPWVMHAEVAENWGFGMNTGVQDAHNLAWKIASVVKGIAPSSILNAYERERRPIAIFNTTLSVQTFKAAMAVPAALCLNPTVANSVHRLIDNGVGSILPSGLQKAVLDGIFALGRAQLSESLLNENNPLGSMRLAMLRCIFEEGKRLQLQFPAEDLGFRYLQGAIVPENFGALGAPEEPTGRRRDYIPSAYPGARLPHMNETISTLDLISRDKVEFLLITAPAEESYSLAHAAFKVAEKFRVSVRTCVMWSADTVEGIELGSKDALAPWENYIDVTEDKVSATSPSWWDICKMSDKRAILVRPD</sequence>
<dbReference type="InterPro" id="IPR036188">
    <property type="entry name" value="FAD/NAD-bd_sf"/>
</dbReference>
<comment type="caution">
    <text evidence="4">The sequence shown here is derived from an EMBL/GenBank/DDBJ whole genome shotgun (WGS) entry which is preliminary data.</text>
</comment>
<proteinExistence type="predicted"/>
<keyword evidence="2" id="KW-0274">FAD</keyword>
<keyword evidence="1" id="KW-0285">Flavoprotein</keyword>
<evidence type="ECO:0000313" key="4">
    <source>
        <dbReference type="EMBL" id="KAJ7945518.1"/>
    </source>
</evidence>
<dbReference type="AlphaFoldDB" id="A0AAD7KTX5"/>
<dbReference type="Gene3D" id="3.50.50.60">
    <property type="entry name" value="FAD/NAD(P)-binding domain"/>
    <property type="match status" value="1"/>
</dbReference>